<protein>
    <recommendedName>
        <fullName evidence="4">PDEase domain-containing protein</fullName>
    </recommendedName>
</protein>
<reference evidence="5" key="1">
    <citation type="submission" date="2016-10" db="EMBL/GenBank/DDBJ databases">
        <authorList>
            <person name="Benchimol M."/>
            <person name="Almeida L.G."/>
            <person name="Vasconcelos A.T."/>
            <person name="Perreira-Neves A."/>
            <person name="Rosa I.A."/>
            <person name="Tasca T."/>
            <person name="Bogo M.R."/>
            <person name="de Souza W."/>
        </authorList>
    </citation>
    <scope>NUCLEOTIDE SEQUENCE [LARGE SCALE GENOMIC DNA]</scope>
    <source>
        <strain evidence="5">K</strain>
    </source>
</reference>
<dbReference type="InterPro" id="IPR002073">
    <property type="entry name" value="PDEase_catalytic_dom"/>
</dbReference>
<dbReference type="InterPro" id="IPR036971">
    <property type="entry name" value="PDEase_catalytic_dom_sf"/>
</dbReference>
<feature type="compositionally biased region" description="Polar residues" evidence="3">
    <location>
        <begin position="49"/>
        <end position="99"/>
    </location>
</feature>
<dbReference type="RefSeq" id="XP_068347751.1">
    <property type="nucleotide sequence ID" value="XM_068495774.1"/>
</dbReference>
<keyword evidence="1" id="KW-0479">Metal-binding</keyword>
<dbReference type="InterPro" id="IPR029016">
    <property type="entry name" value="GAF-like_dom_sf"/>
</dbReference>
<evidence type="ECO:0000256" key="2">
    <source>
        <dbReference type="ARBA" id="ARBA00022801"/>
    </source>
</evidence>
<evidence type="ECO:0000256" key="1">
    <source>
        <dbReference type="ARBA" id="ARBA00022723"/>
    </source>
</evidence>
<dbReference type="InterPro" id="IPR003018">
    <property type="entry name" value="GAF"/>
</dbReference>
<sequence>MKKLGAPPKRPQTAIIRDKLPSPQDPFPNKSSLKLAIPHVQITTSTMNLNQEQTPSPHARQKQQPGNITINRNLPLNQSSPLFLQNNSSPKISPQTPFSRSLRKYQRPPKPEVNFDDFFCSLSTHNYITSIEMFVSSNLNAKTVIYWEEVPSIQQLISEELKITVNHTDSLIGFAFRARKKLVVPVAQEHHAYNPTIDMQVLNPLSMAIFIPLIDYKNQVIALLEVVKRHNDNYVKDSDHNFIDVFQKKFQAFSHWIIESRNVDDITFNLMRYDETTQFVLNFQHKMNDLFDCILAEIWLSTNENTLKLYRGGDIIDVPIETCGIVSDILKKSQILNCPNVRLQSSFSEEVDEFNGSEGPLLGIPVITLNYTIIVVLRGRDKNSIFSATNEKMLSRLAPFIATGFINTLHQNNEENDVTQLLISALPTSAQHEHAKAMLNDTMDMIMRLTDSARVTFYIIDKDKLVSIYHTGLKQSITLPIGKGHAGQAALKGIVINVADAYSDPHFDSSIDDSTGFKTISMLTVPIFSSNGSIISVVQAMNKKNGIPFSTADTNICRLFGTFCSMTIDNTKLLNQIKDQAKRTDVIFKSLHSILEQPKENIIQMILESLSNLLHTPQCDAYLFDEAGNCFFGSKDTIDGRNGSAHYCFEKNESFFVNNPERDARTIGEKFTNICIVPMVSRPTGEKIGFLRVINKPQKFDENDLNTMQIFSSILSLLICESKLLQYFEAGANQLAADRIITRVEIGTYKIPTNLKLDKITLSSINCIEFDMFQQSNLFKIVYYAFDYFDLMKTFSITNDQLLKFLFTVKKKYKNKPFHGFTHSIDMLQYFLYLIKTAHMLDFLRSEELLVFSIACIGAYIDTDEKNNSYHKQTFSPLSLLYKEKPTQTNKCTKMHHILQKESCNLFKDVENQRDAWELFFSLLMVTDHDEINDTINKLRYIVSESTVDLNNQSHRRLLLTVLFESCQFGYITRPFEICKEWFNREKEEMFILGDLESANHFQYSSEYNSREHADDFAYETNMITNLGIPLLKVTASFLGDLSILEKAANSNLKAFEEASMKRKVKISVS</sequence>
<comment type="caution">
    <text evidence="5">The sequence shown here is derived from an EMBL/GenBank/DDBJ whole genome shotgun (WGS) entry which is preliminary data.</text>
</comment>
<dbReference type="GO" id="GO:0007165">
    <property type="term" value="P:signal transduction"/>
    <property type="evidence" value="ECO:0007669"/>
    <property type="project" value="InterPro"/>
</dbReference>
<dbReference type="GO" id="GO:0004114">
    <property type="term" value="F:3',5'-cyclic-nucleotide phosphodiesterase activity"/>
    <property type="evidence" value="ECO:0007669"/>
    <property type="project" value="InterPro"/>
</dbReference>
<dbReference type="Gene3D" id="1.10.1300.10">
    <property type="entry name" value="3'5'-cyclic nucleotide phosphodiesterase, catalytic domain"/>
    <property type="match status" value="1"/>
</dbReference>
<dbReference type="EMBL" id="MLAK01001304">
    <property type="protein sequence ID" value="OHS94614.1"/>
    <property type="molecule type" value="Genomic_DNA"/>
</dbReference>
<dbReference type="Gene3D" id="3.30.450.40">
    <property type="match status" value="4"/>
</dbReference>
<feature type="domain" description="PDEase" evidence="4">
    <location>
        <begin position="742"/>
        <end position="1063"/>
    </location>
</feature>
<dbReference type="PROSITE" id="PS51845">
    <property type="entry name" value="PDEASE_I_2"/>
    <property type="match status" value="1"/>
</dbReference>
<dbReference type="GO" id="GO:0046872">
    <property type="term" value="F:metal ion binding"/>
    <property type="evidence" value="ECO:0007669"/>
    <property type="project" value="UniProtKB-KW"/>
</dbReference>
<keyword evidence="6" id="KW-1185">Reference proteome</keyword>
<dbReference type="VEuPathDB" id="TrichDB:TRFO_10987"/>
<dbReference type="AlphaFoldDB" id="A0A1J4J5V7"/>
<evidence type="ECO:0000313" key="5">
    <source>
        <dbReference type="EMBL" id="OHS94614.1"/>
    </source>
</evidence>
<proteinExistence type="predicted"/>
<name>A0A1J4J5V7_9EUKA</name>
<feature type="region of interest" description="Disordered" evidence="3">
    <location>
        <begin position="1"/>
        <end position="31"/>
    </location>
</feature>
<dbReference type="Pfam" id="PF01590">
    <property type="entry name" value="GAF"/>
    <property type="match status" value="2"/>
</dbReference>
<dbReference type="SMART" id="SM00065">
    <property type="entry name" value="GAF"/>
    <property type="match status" value="2"/>
</dbReference>
<dbReference type="Proteomes" id="UP000179807">
    <property type="component" value="Unassembled WGS sequence"/>
</dbReference>
<evidence type="ECO:0000259" key="4">
    <source>
        <dbReference type="PROSITE" id="PS51845"/>
    </source>
</evidence>
<dbReference type="GeneID" id="94830478"/>
<gene>
    <name evidence="5" type="ORF">TRFO_10987</name>
</gene>
<keyword evidence="2" id="KW-0378">Hydrolase</keyword>
<feature type="region of interest" description="Disordered" evidence="3">
    <location>
        <begin position="49"/>
        <end position="106"/>
    </location>
</feature>
<accession>A0A1J4J5V7</accession>
<dbReference type="PANTHER" id="PTHR11347">
    <property type="entry name" value="CYCLIC NUCLEOTIDE PHOSPHODIESTERASE"/>
    <property type="match status" value="1"/>
</dbReference>
<evidence type="ECO:0000313" key="6">
    <source>
        <dbReference type="Proteomes" id="UP000179807"/>
    </source>
</evidence>
<dbReference type="SUPFAM" id="SSF55781">
    <property type="entry name" value="GAF domain-like"/>
    <property type="match status" value="4"/>
</dbReference>
<dbReference type="SUPFAM" id="SSF109604">
    <property type="entry name" value="HD-domain/PDEase-like"/>
    <property type="match status" value="1"/>
</dbReference>
<dbReference type="Pfam" id="PF00233">
    <property type="entry name" value="PDEase_I"/>
    <property type="match status" value="1"/>
</dbReference>
<evidence type="ECO:0000256" key="3">
    <source>
        <dbReference type="SAM" id="MobiDB-lite"/>
    </source>
</evidence>
<organism evidence="5 6">
    <name type="scientific">Tritrichomonas foetus</name>
    <dbReference type="NCBI Taxonomy" id="1144522"/>
    <lineage>
        <taxon>Eukaryota</taxon>
        <taxon>Metamonada</taxon>
        <taxon>Parabasalia</taxon>
        <taxon>Tritrichomonadida</taxon>
        <taxon>Tritrichomonadidae</taxon>
        <taxon>Tritrichomonas</taxon>
    </lineage>
</organism>